<feature type="compositionally biased region" description="Acidic residues" evidence="1">
    <location>
        <begin position="155"/>
        <end position="164"/>
    </location>
</feature>
<keyword evidence="2" id="KW-0812">Transmembrane</keyword>
<feature type="transmembrane region" description="Helical" evidence="2">
    <location>
        <begin position="62"/>
        <end position="84"/>
    </location>
</feature>
<sequence>MAQLRQSGTERVAGRSTLDFLHGDGGGDGGADQVSIRIPQRHGGGRTRRPGQKGGGQRRVSVFAIAMILALTLLISVSVLHFLFRDRESGSDLRPRLNRSMAFKELRFGKGSTMVGGDSRYWDRDDRRRDEEYDEDSSELSNAAADEEGRRTEEDSAAGEEQEGAFDHKKSSGRGLYNEAGRTELKEYEEMFEESLKRSNESAEEGNPGEETSSGDEYDDGFEMEEVEPENGGGHPHDHDSGHPPRVSSRQGIKRSSKNKASKSATGNARTGLQVLKSSRSGKKMSGARGSPKRRRFSGCEMKFLNSTDLLVEPLENKKFSRFSLQYTDVEERPSRVDGWEPRFSGHQSLQEREKSFYVRDQKLNCGFVKGPKGSPTTGFDLAEDDAKFMASCHIAVSSCIFGNSDRLRAPNNRMIKRSSRKHVCFVMFVDEITLKTLSDEGQKPDGMGFFGLWKIVLVKNLPFTDMRRVGKIPKFLSHRLFPTARYSIWLDSKLRLNSDPQLLLEYFLWRKGYEYAISNHYDRHCVWDEVMQNKKLNKYNHTVIDQQFAFYQADGLRKFNASDPNKLLPSYVPEGSFIMRAHTPMSNLFSCLWFNEVDRFTPRDQLSFAYTYLKLKRMNPDKPFYLNMFKDCERRAIAKLYHHRGEDKRTPALEEG</sequence>
<name>A0A7I8L9Q4_SPIIN</name>
<dbReference type="PANTHER" id="PTHR12956:SF24">
    <property type="entry name" value="TRANSMEMBRANE PROTEIN (DUF616)"/>
    <property type="match status" value="1"/>
</dbReference>
<feature type="compositionally biased region" description="Acidic residues" evidence="1">
    <location>
        <begin position="202"/>
        <end position="229"/>
    </location>
</feature>
<dbReference type="InterPro" id="IPR048354">
    <property type="entry name" value="TOD1_MUCI70_glycTrfase_dom"/>
</dbReference>
<keyword evidence="2" id="KW-1133">Transmembrane helix</keyword>
<organism evidence="4 5">
    <name type="scientific">Spirodela intermedia</name>
    <name type="common">Intermediate duckweed</name>
    <dbReference type="NCBI Taxonomy" id="51605"/>
    <lineage>
        <taxon>Eukaryota</taxon>
        <taxon>Viridiplantae</taxon>
        <taxon>Streptophyta</taxon>
        <taxon>Embryophyta</taxon>
        <taxon>Tracheophyta</taxon>
        <taxon>Spermatophyta</taxon>
        <taxon>Magnoliopsida</taxon>
        <taxon>Liliopsida</taxon>
        <taxon>Araceae</taxon>
        <taxon>Lemnoideae</taxon>
        <taxon>Spirodela</taxon>
    </lineage>
</organism>
<evidence type="ECO:0000313" key="4">
    <source>
        <dbReference type="EMBL" id="CAA7406729.1"/>
    </source>
</evidence>
<reference evidence="4" key="1">
    <citation type="submission" date="2020-02" db="EMBL/GenBank/DDBJ databases">
        <authorList>
            <person name="Scholz U."/>
            <person name="Mascher M."/>
            <person name="Fiebig A."/>
        </authorList>
    </citation>
    <scope>NUCLEOTIDE SEQUENCE</scope>
</reference>
<feature type="compositionally biased region" description="Basic and acidic residues" evidence="1">
    <location>
        <begin position="189"/>
        <end position="201"/>
    </location>
</feature>
<feature type="domain" description="TOD1/MUCI70 glycosyltransferase-like" evidence="3">
    <location>
        <begin position="325"/>
        <end position="644"/>
    </location>
</feature>
<gene>
    <name evidence="4" type="ORF">SI8410_13017407</name>
</gene>
<feature type="compositionally biased region" description="Basic residues" evidence="1">
    <location>
        <begin position="39"/>
        <end position="51"/>
    </location>
</feature>
<feature type="compositionally biased region" description="Polar residues" evidence="1">
    <location>
        <begin position="266"/>
        <end position="279"/>
    </location>
</feature>
<dbReference type="InterPro" id="IPR006852">
    <property type="entry name" value="TOD1_MUCI70"/>
</dbReference>
<feature type="region of interest" description="Disordered" evidence="1">
    <location>
        <begin position="1"/>
        <end position="57"/>
    </location>
</feature>
<dbReference type="AlphaFoldDB" id="A0A7I8L9Q4"/>
<evidence type="ECO:0000259" key="3">
    <source>
        <dbReference type="Pfam" id="PF04765"/>
    </source>
</evidence>
<feature type="region of interest" description="Disordered" evidence="1">
    <location>
        <begin position="129"/>
        <end position="177"/>
    </location>
</feature>
<keyword evidence="5" id="KW-1185">Reference proteome</keyword>
<evidence type="ECO:0000256" key="2">
    <source>
        <dbReference type="SAM" id="Phobius"/>
    </source>
</evidence>
<evidence type="ECO:0000256" key="1">
    <source>
        <dbReference type="SAM" id="MobiDB-lite"/>
    </source>
</evidence>
<dbReference type="EMBL" id="LR746276">
    <property type="protein sequence ID" value="CAA7406729.1"/>
    <property type="molecule type" value="Genomic_DNA"/>
</dbReference>
<protein>
    <recommendedName>
        <fullName evidence="3">TOD1/MUCI70 glycosyltransferase-like domain-containing protein</fullName>
    </recommendedName>
</protein>
<keyword evidence="2" id="KW-0472">Membrane</keyword>
<feature type="compositionally biased region" description="Basic residues" evidence="1">
    <location>
        <begin position="252"/>
        <end position="261"/>
    </location>
</feature>
<dbReference type="Proteomes" id="UP000663760">
    <property type="component" value="Chromosome 13"/>
</dbReference>
<accession>A0A7I8L9Q4</accession>
<dbReference type="OrthoDB" id="1905162at2759"/>
<proteinExistence type="predicted"/>
<dbReference type="PANTHER" id="PTHR12956">
    <property type="entry name" value="ALKALINE CERAMIDASE-RELATED"/>
    <property type="match status" value="1"/>
</dbReference>
<evidence type="ECO:0000313" key="5">
    <source>
        <dbReference type="Proteomes" id="UP000663760"/>
    </source>
</evidence>
<dbReference type="Pfam" id="PF04765">
    <property type="entry name" value="TOD1_MUCI70"/>
    <property type="match status" value="1"/>
</dbReference>
<feature type="region of interest" description="Disordered" evidence="1">
    <location>
        <begin position="189"/>
        <end position="295"/>
    </location>
</feature>